<comment type="cofactor">
    <cofactor evidence="1">
        <name>Mg(2+)</name>
        <dbReference type="ChEBI" id="CHEBI:18420"/>
    </cofactor>
</comment>
<evidence type="ECO:0000256" key="9">
    <source>
        <dbReference type="ARBA" id="ARBA00022960"/>
    </source>
</evidence>
<dbReference type="InterPro" id="IPR011004">
    <property type="entry name" value="Trimer_LpxA-like_sf"/>
</dbReference>
<keyword evidence="4" id="KW-0963">Cytoplasm</keyword>
<evidence type="ECO:0000256" key="8">
    <source>
        <dbReference type="ARBA" id="ARBA00022842"/>
    </source>
</evidence>
<evidence type="ECO:0000256" key="16">
    <source>
        <dbReference type="ARBA" id="ARBA00049628"/>
    </source>
</evidence>
<dbReference type="InterPro" id="IPR050065">
    <property type="entry name" value="GlmU-like"/>
</dbReference>
<evidence type="ECO:0000256" key="14">
    <source>
        <dbReference type="ARBA" id="ARBA00048247"/>
    </source>
</evidence>
<keyword evidence="11" id="KW-0511">Multifunctional enzyme</keyword>
<evidence type="ECO:0000256" key="6">
    <source>
        <dbReference type="ARBA" id="ARBA00022695"/>
    </source>
</evidence>
<dbReference type="InterPro" id="IPR029044">
    <property type="entry name" value="Nucleotide-diphossugar_trans"/>
</dbReference>
<proteinExistence type="predicted"/>
<dbReference type="CDD" id="cd02540">
    <property type="entry name" value="GT2_GlmU_N_bac"/>
    <property type="match status" value="1"/>
</dbReference>
<evidence type="ECO:0000256" key="1">
    <source>
        <dbReference type="ARBA" id="ARBA00001946"/>
    </source>
</evidence>
<evidence type="ECO:0000256" key="5">
    <source>
        <dbReference type="ARBA" id="ARBA00022679"/>
    </source>
</evidence>
<dbReference type="GO" id="GO:0071555">
    <property type="term" value="P:cell wall organization"/>
    <property type="evidence" value="ECO:0007669"/>
    <property type="project" value="UniProtKB-KW"/>
</dbReference>
<comment type="function">
    <text evidence="16">Catalyzes the last two sequential reactions in the de novo biosynthetic pathway for UDP-N-acetylglucosamine (UDP-GlcNAc). The C-terminal domain catalyzes the transfer of acetyl group from acetyl coenzyme A to glucosamine-1-phosphate (GlcN-1-P) to produce N-acetylglucosamine-1-phosphate (GlcNAc-1-P), which is converted into UDP-GlcNAc by the transfer of uridine 5-monophosphate (from uridine 5-triphosphate), a reaction catalyzed by the N-terminal domain.</text>
</comment>
<organism evidence="18 19">
    <name type="scientific">candidate division WOR-3 bacterium</name>
    <dbReference type="NCBI Taxonomy" id="2052148"/>
    <lineage>
        <taxon>Bacteria</taxon>
        <taxon>Bacteria division WOR-3</taxon>
    </lineage>
</organism>
<keyword evidence="9" id="KW-0133">Cell shape</keyword>
<evidence type="ECO:0000256" key="10">
    <source>
        <dbReference type="ARBA" id="ARBA00022984"/>
    </source>
</evidence>
<evidence type="ECO:0000256" key="11">
    <source>
        <dbReference type="ARBA" id="ARBA00023268"/>
    </source>
</evidence>
<dbReference type="EMBL" id="DMZY01000188">
    <property type="protein sequence ID" value="HAV92800.1"/>
    <property type="molecule type" value="Genomic_DNA"/>
</dbReference>
<comment type="pathway">
    <text evidence="3">Nucleotide-sugar biosynthesis; UDP-N-acetyl-alpha-D-glucosamine biosynthesis; UDP-N-acetyl-alpha-D-glucosamine from N-acetyl-alpha-D-glucosamine 1-phosphate: step 1/1.</text>
</comment>
<comment type="catalytic activity">
    <reaction evidence="14">
        <text>alpha-D-glucosamine 1-phosphate + acetyl-CoA = N-acetyl-alpha-D-glucosamine 1-phosphate + CoA + H(+)</text>
        <dbReference type="Rhea" id="RHEA:13725"/>
        <dbReference type="ChEBI" id="CHEBI:15378"/>
        <dbReference type="ChEBI" id="CHEBI:57287"/>
        <dbReference type="ChEBI" id="CHEBI:57288"/>
        <dbReference type="ChEBI" id="CHEBI:57776"/>
        <dbReference type="ChEBI" id="CHEBI:58516"/>
        <dbReference type="EC" id="2.3.1.157"/>
    </reaction>
</comment>
<keyword evidence="10" id="KW-0573">Peptidoglycan synthesis</keyword>
<dbReference type="PANTHER" id="PTHR43584:SF3">
    <property type="entry name" value="BIFUNCTIONAL PROTEIN GLMU"/>
    <property type="match status" value="1"/>
</dbReference>
<evidence type="ECO:0000256" key="3">
    <source>
        <dbReference type="ARBA" id="ARBA00005208"/>
    </source>
</evidence>
<reference evidence="18 19" key="1">
    <citation type="journal article" date="2018" name="Nat. Biotechnol.">
        <title>A standardized bacterial taxonomy based on genome phylogeny substantially revises the tree of life.</title>
        <authorList>
            <person name="Parks D.H."/>
            <person name="Chuvochina M."/>
            <person name="Waite D.W."/>
            <person name="Rinke C."/>
            <person name="Skarshewski A."/>
            <person name="Chaumeil P.A."/>
            <person name="Hugenholtz P."/>
        </authorList>
    </citation>
    <scope>NUCLEOTIDE SEQUENCE [LARGE SCALE GENOMIC DNA]</scope>
    <source>
        <strain evidence="18">UBA9956</strain>
    </source>
</reference>
<keyword evidence="13" id="KW-0961">Cell wall biogenesis/degradation</keyword>
<feature type="domain" description="Nucleotidyl transferase" evidence="17">
    <location>
        <begin position="6"/>
        <end position="217"/>
    </location>
</feature>
<keyword evidence="6" id="KW-0548">Nucleotidyltransferase</keyword>
<comment type="pathway">
    <text evidence="2">Nucleotide-sugar biosynthesis; UDP-N-acetyl-alpha-D-glucosamine biosynthesis; N-acetyl-alpha-D-glucosamine 1-phosphate from alpha-D-glucosamine 6-phosphate (route II): step 2/2.</text>
</comment>
<dbReference type="Gene3D" id="2.160.10.10">
    <property type="entry name" value="Hexapeptide repeat proteins"/>
    <property type="match status" value="1"/>
</dbReference>
<evidence type="ECO:0000256" key="13">
    <source>
        <dbReference type="ARBA" id="ARBA00023316"/>
    </source>
</evidence>
<sequence length="316" mass="35206">MTLNVLILAAGLGTRMKSEKSKVMHEILGKPILEYILNVSLSLSPSRTILLVSPKQNDIKEKFQGRGLMFAVQQKQFGTGDAVKSAVLSVEKDAELMVLAGDVPMITSETLGKLYETHMKEKNGITFLTMVLQNPKGYGRVSRKNGKIASIIEERDASEEIKKINEVNSGIYVFSYDFLSHGISMLDNNNAQKEYYLTDLVRIAHEKGIKTQTIIIEDYSEVSGINDRKQLCEIERTMLDRRISDLMESGVTIRNPLTVYIDDDVTIGADVEICSNVVLKGKTVIKEKAFIGDFSFIRNGIIESGAIIKPHTVIDK</sequence>
<keyword evidence="8" id="KW-0460">Magnesium</keyword>
<dbReference type="InterPro" id="IPR005835">
    <property type="entry name" value="NTP_transferase_dom"/>
</dbReference>
<dbReference type="AlphaFoldDB" id="A0A350HB84"/>
<evidence type="ECO:0000256" key="15">
    <source>
        <dbReference type="ARBA" id="ARBA00048493"/>
    </source>
</evidence>
<gene>
    <name evidence="18" type="ORF">DCW38_06435</name>
</gene>
<dbReference type="GO" id="GO:0009252">
    <property type="term" value="P:peptidoglycan biosynthetic process"/>
    <property type="evidence" value="ECO:0007669"/>
    <property type="project" value="UniProtKB-KW"/>
</dbReference>
<dbReference type="SUPFAM" id="SSF53448">
    <property type="entry name" value="Nucleotide-diphospho-sugar transferases"/>
    <property type="match status" value="1"/>
</dbReference>
<dbReference type="Proteomes" id="UP000264062">
    <property type="component" value="Unassembled WGS sequence"/>
</dbReference>
<evidence type="ECO:0000313" key="19">
    <source>
        <dbReference type="Proteomes" id="UP000264062"/>
    </source>
</evidence>
<evidence type="ECO:0000259" key="17">
    <source>
        <dbReference type="Pfam" id="PF00483"/>
    </source>
</evidence>
<keyword evidence="7" id="KW-0479">Metal-binding</keyword>
<name>A0A350HB84_UNCW3</name>
<accession>A0A350HB84</accession>
<evidence type="ECO:0000256" key="4">
    <source>
        <dbReference type="ARBA" id="ARBA00022490"/>
    </source>
</evidence>
<dbReference type="GO" id="GO:0046872">
    <property type="term" value="F:metal ion binding"/>
    <property type="evidence" value="ECO:0007669"/>
    <property type="project" value="UniProtKB-KW"/>
</dbReference>
<evidence type="ECO:0000256" key="7">
    <source>
        <dbReference type="ARBA" id="ARBA00022723"/>
    </source>
</evidence>
<dbReference type="Gene3D" id="3.90.550.10">
    <property type="entry name" value="Spore Coat Polysaccharide Biosynthesis Protein SpsA, Chain A"/>
    <property type="match status" value="1"/>
</dbReference>
<dbReference type="SUPFAM" id="SSF51161">
    <property type="entry name" value="Trimeric LpxA-like enzymes"/>
    <property type="match status" value="1"/>
</dbReference>
<dbReference type="GO" id="GO:0003977">
    <property type="term" value="F:UDP-N-acetylglucosamine diphosphorylase activity"/>
    <property type="evidence" value="ECO:0007669"/>
    <property type="project" value="UniProtKB-EC"/>
</dbReference>
<dbReference type="GO" id="GO:0008360">
    <property type="term" value="P:regulation of cell shape"/>
    <property type="evidence" value="ECO:0007669"/>
    <property type="project" value="UniProtKB-KW"/>
</dbReference>
<dbReference type="GO" id="GO:0019134">
    <property type="term" value="F:glucosamine-1-phosphate N-acetyltransferase activity"/>
    <property type="evidence" value="ECO:0007669"/>
    <property type="project" value="UniProtKB-EC"/>
</dbReference>
<keyword evidence="5" id="KW-0808">Transferase</keyword>
<evidence type="ECO:0000256" key="2">
    <source>
        <dbReference type="ARBA" id="ARBA00005166"/>
    </source>
</evidence>
<protein>
    <recommendedName>
        <fullName evidence="17">Nucleotidyl transferase domain-containing protein</fullName>
    </recommendedName>
</protein>
<comment type="catalytic activity">
    <reaction evidence="15">
        <text>N-acetyl-alpha-D-glucosamine 1-phosphate + UTP + H(+) = UDP-N-acetyl-alpha-D-glucosamine + diphosphate</text>
        <dbReference type="Rhea" id="RHEA:13509"/>
        <dbReference type="ChEBI" id="CHEBI:15378"/>
        <dbReference type="ChEBI" id="CHEBI:33019"/>
        <dbReference type="ChEBI" id="CHEBI:46398"/>
        <dbReference type="ChEBI" id="CHEBI:57705"/>
        <dbReference type="ChEBI" id="CHEBI:57776"/>
        <dbReference type="EC" id="2.7.7.23"/>
    </reaction>
</comment>
<evidence type="ECO:0000256" key="12">
    <source>
        <dbReference type="ARBA" id="ARBA00023315"/>
    </source>
</evidence>
<comment type="caution">
    <text evidence="18">The sequence shown here is derived from an EMBL/GenBank/DDBJ whole genome shotgun (WGS) entry which is preliminary data.</text>
</comment>
<dbReference type="Pfam" id="PF00483">
    <property type="entry name" value="NTP_transferase"/>
    <property type="match status" value="1"/>
</dbReference>
<dbReference type="PANTHER" id="PTHR43584">
    <property type="entry name" value="NUCLEOTIDYL TRANSFERASE"/>
    <property type="match status" value="1"/>
</dbReference>
<keyword evidence="12" id="KW-0012">Acyltransferase</keyword>
<evidence type="ECO:0000313" key="18">
    <source>
        <dbReference type="EMBL" id="HAV92800.1"/>
    </source>
</evidence>